<dbReference type="GO" id="GO:0051539">
    <property type="term" value="F:4 iron, 4 sulfur cluster binding"/>
    <property type="evidence" value="ECO:0007669"/>
    <property type="project" value="UniProtKB-KW"/>
</dbReference>
<gene>
    <name evidence="10" type="ORF">HX837_01100</name>
</gene>
<dbReference type="SUPFAM" id="SSF54862">
    <property type="entry name" value="4Fe-4S ferredoxins"/>
    <property type="match status" value="1"/>
</dbReference>
<evidence type="ECO:0000256" key="2">
    <source>
        <dbReference type="ARBA" id="ARBA00022485"/>
    </source>
</evidence>
<keyword evidence="1" id="KW-0813">Transport</keyword>
<dbReference type="InterPro" id="IPR017900">
    <property type="entry name" value="4Fe4S_Fe_S_CS"/>
</dbReference>
<dbReference type="InterPro" id="IPR050572">
    <property type="entry name" value="Fe-S_Ferredoxin"/>
</dbReference>
<keyword evidence="5" id="KW-0249">Electron transport</keyword>
<dbReference type="Gene3D" id="3.30.70.20">
    <property type="match status" value="1"/>
</dbReference>
<evidence type="ECO:0000313" key="11">
    <source>
        <dbReference type="Proteomes" id="UP000523105"/>
    </source>
</evidence>
<dbReference type="Proteomes" id="UP000523105">
    <property type="component" value="Unassembled WGS sequence"/>
</dbReference>
<dbReference type="PROSITE" id="PS51379">
    <property type="entry name" value="4FE4S_FER_2"/>
    <property type="match status" value="2"/>
</dbReference>
<dbReference type="PROSITE" id="PS00198">
    <property type="entry name" value="4FE4S_FER_1"/>
    <property type="match status" value="1"/>
</dbReference>
<evidence type="ECO:0000313" key="10">
    <source>
        <dbReference type="EMBL" id="NWJ42814.1"/>
    </source>
</evidence>
<accession>A0A7K4MPG4</accession>
<dbReference type="GO" id="GO:0016491">
    <property type="term" value="F:oxidoreductase activity"/>
    <property type="evidence" value="ECO:0007669"/>
    <property type="project" value="UniProtKB-ARBA"/>
</dbReference>
<organism evidence="10 11">
    <name type="scientific">Marine Group I thaumarchaeote</name>
    <dbReference type="NCBI Taxonomy" id="2511932"/>
    <lineage>
        <taxon>Archaea</taxon>
        <taxon>Nitrososphaerota</taxon>
        <taxon>Marine Group I</taxon>
    </lineage>
</organism>
<dbReference type="GO" id="GO:0046872">
    <property type="term" value="F:metal ion binding"/>
    <property type="evidence" value="ECO:0007669"/>
    <property type="project" value="UniProtKB-KW"/>
</dbReference>
<evidence type="ECO:0000256" key="5">
    <source>
        <dbReference type="ARBA" id="ARBA00022982"/>
    </source>
</evidence>
<dbReference type="PANTHER" id="PTHR43687:SF6">
    <property type="entry name" value="L-ASPARTATE SEMIALDEHYDE SULFURTRANSFERASE IRON-SULFUR SUBUNIT"/>
    <property type="match status" value="1"/>
</dbReference>
<evidence type="ECO:0000256" key="6">
    <source>
        <dbReference type="ARBA" id="ARBA00023004"/>
    </source>
</evidence>
<dbReference type="InterPro" id="IPR017896">
    <property type="entry name" value="4Fe4S_Fe-S-bd"/>
</dbReference>
<protein>
    <submittedName>
        <fullName evidence="10">4Fe-4S binding protein</fullName>
    </submittedName>
</protein>
<keyword evidence="4" id="KW-0677">Repeat</keyword>
<name>A0A7K4MPG4_9ARCH</name>
<evidence type="ECO:0000256" key="8">
    <source>
        <dbReference type="SAM" id="MobiDB-lite"/>
    </source>
</evidence>
<reference evidence="10 11" key="1">
    <citation type="journal article" date="2019" name="Environ. Microbiol.">
        <title>Genomics insights into ecotype formation of ammonia-oxidizing archaea in the deep ocean.</title>
        <authorList>
            <person name="Wang Y."/>
            <person name="Huang J.M."/>
            <person name="Cui G.J."/>
            <person name="Nunoura T."/>
            <person name="Takaki Y."/>
            <person name="Li W.L."/>
            <person name="Li J."/>
            <person name="Gao Z.M."/>
            <person name="Takai K."/>
            <person name="Zhang A.Q."/>
            <person name="Stepanauskas R."/>
        </authorList>
    </citation>
    <scope>NUCLEOTIDE SEQUENCE [LARGE SCALE GENOMIC DNA]</scope>
    <source>
        <strain evidence="10 11">L15b</strain>
    </source>
</reference>
<feature type="domain" description="4Fe-4S ferredoxin-type" evidence="9">
    <location>
        <begin position="125"/>
        <end position="154"/>
    </location>
</feature>
<evidence type="ECO:0000259" key="9">
    <source>
        <dbReference type="PROSITE" id="PS51379"/>
    </source>
</evidence>
<feature type="compositionally biased region" description="Basic and acidic residues" evidence="8">
    <location>
        <begin position="178"/>
        <end position="188"/>
    </location>
</feature>
<proteinExistence type="predicted"/>
<keyword evidence="7" id="KW-0411">Iron-sulfur</keyword>
<keyword evidence="2" id="KW-0004">4Fe-4S</keyword>
<keyword evidence="6" id="KW-0408">Iron</keyword>
<evidence type="ECO:0000256" key="4">
    <source>
        <dbReference type="ARBA" id="ARBA00022737"/>
    </source>
</evidence>
<feature type="domain" description="4Fe-4S ferredoxin-type" evidence="9">
    <location>
        <begin position="62"/>
        <end position="92"/>
    </location>
</feature>
<keyword evidence="3" id="KW-0479">Metal-binding</keyword>
<dbReference type="EMBL" id="JACASV010000004">
    <property type="protein sequence ID" value="NWJ42814.1"/>
    <property type="molecule type" value="Genomic_DNA"/>
</dbReference>
<evidence type="ECO:0000256" key="1">
    <source>
        <dbReference type="ARBA" id="ARBA00022448"/>
    </source>
</evidence>
<dbReference type="AlphaFoldDB" id="A0A7K4MPG4"/>
<sequence length="188" mass="20859">MPIQEDFCKGDKKPIGKIALDDGENFHWIWPSQGLVEASKDEKVLADYKKHKEKMVPLGITGTMVANDWDSCVADGACIEACPVQIFQWYRTDKDISGIDAVKDKTPWKGLGTTEKEERLDYTDKADAIREHDCIWCMACVSVCPPQAVLVDQGLQEFHEKAAGTYQNLSSGAANPHSHHEVPSKGIV</sequence>
<dbReference type="Pfam" id="PF13237">
    <property type="entry name" value="Fer4_10"/>
    <property type="match status" value="1"/>
</dbReference>
<evidence type="ECO:0000256" key="7">
    <source>
        <dbReference type="ARBA" id="ARBA00023014"/>
    </source>
</evidence>
<dbReference type="PANTHER" id="PTHR43687">
    <property type="entry name" value="ADENYLYLSULFATE REDUCTASE, BETA SUBUNIT"/>
    <property type="match status" value="1"/>
</dbReference>
<feature type="region of interest" description="Disordered" evidence="8">
    <location>
        <begin position="169"/>
        <end position="188"/>
    </location>
</feature>
<evidence type="ECO:0000256" key="3">
    <source>
        <dbReference type="ARBA" id="ARBA00022723"/>
    </source>
</evidence>
<comment type="caution">
    <text evidence="10">The sequence shown here is derived from an EMBL/GenBank/DDBJ whole genome shotgun (WGS) entry which is preliminary data.</text>
</comment>